<dbReference type="PANTHER" id="PTHR33375:SF1">
    <property type="entry name" value="CHROMOSOME-PARTITIONING PROTEIN PARB-RELATED"/>
    <property type="match status" value="1"/>
</dbReference>
<evidence type="ECO:0000313" key="4">
    <source>
        <dbReference type="Proteomes" id="UP000309061"/>
    </source>
</evidence>
<proteinExistence type="inferred from homology"/>
<evidence type="ECO:0000259" key="2">
    <source>
        <dbReference type="SMART" id="SM00470"/>
    </source>
</evidence>
<dbReference type="SUPFAM" id="SSF109709">
    <property type="entry name" value="KorB DNA-binding domain-like"/>
    <property type="match status" value="1"/>
</dbReference>
<dbReference type="Proteomes" id="UP000309061">
    <property type="component" value="Plasmid unnamed1"/>
</dbReference>
<feature type="domain" description="ParB-like N-terminal" evidence="2">
    <location>
        <begin position="66"/>
        <end position="158"/>
    </location>
</feature>
<dbReference type="EMBL" id="CP046053">
    <property type="protein sequence ID" value="QGM48190.1"/>
    <property type="molecule type" value="Genomic_DNA"/>
</dbReference>
<dbReference type="NCBIfam" id="TIGR03454">
    <property type="entry name" value="partition_RepB"/>
    <property type="match status" value="1"/>
</dbReference>
<dbReference type="CDD" id="cd16405">
    <property type="entry name" value="RepB_like_N"/>
    <property type="match status" value="1"/>
</dbReference>
<dbReference type="KEGG" id="mhey:H2LOC_020560"/>
<keyword evidence="4" id="KW-1185">Reference proteome</keyword>
<dbReference type="PANTHER" id="PTHR33375">
    <property type="entry name" value="CHROMOSOME-PARTITIONING PROTEIN PARB-RELATED"/>
    <property type="match status" value="1"/>
</dbReference>
<dbReference type="InterPro" id="IPR017819">
    <property type="entry name" value="Plasmid_partition_RepB"/>
</dbReference>
<evidence type="ECO:0000313" key="3">
    <source>
        <dbReference type="EMBL" id="QGM48190.1"/>
    </source>
</evidence>
<dbReference type="GO" id="GO:0003677">
    <property type="term" value="F:DNA binding"/>
    <property type="evidence" value="ECO:0007669"/>
    <property type="project" value="InterPro"/>
</dbReference>
<evidence type="ECO:0000256" key="1">
    <source>
        <dbReference type="ARBA" id="ARBA00006295"/>
    </source>
</evidence>
<dbReference type="InterPro" id="IPR037972">
    <property type="entry name" value="RepB_N"/>
</dbReference>
<dbReference type="InterPro" id="IPR004437">
    <property type="entry name" value="ParB/RepB/Spo0J"/>
</dbReference>
<keyword evidence="3" id="KW-0614">Plasmid</keyword>
<sequence length="340" mass="37252">MSRKDTVDALFKGRLGAPNAPPPVERIDRVRTGAISAMGASLAQLTENAKTVARLQDQIAAGDLVLDLDPAAIDESLVSDRLTIDVDPTFDALVASIAESGQQVPILVRPHPTEADRYQAAYGHRRLRAASRLKIKVKAIVRALSDADLVVAQGKENLERRDLSFIERALFAQRLEDRGFERAIIISALSCDKADVSRYIAMARAIPERIALAIGPAPKAGRARWAELAERLRDANATRALETLVRQADFLMLATDQRFSKVLEALRSPAERGKTPEIWIAKDGRKVARVQRGSERLVVAFDEKVAPAFGDFVLRELDSLLAAYERSLEAPRESAGGKDC</sequence>
<dbReference type="Pfam" id="PF02195">
    <property type="entry name" value="ParB_N"/>
    <property type="match status" value="1"/>
</dbReference>
<comment type="similarity">
    <text evidence="1">Belongs to the ParB family.</text>
</comment>
<dbReference type="SUPFAM" id="SSF110849">
    <property type="entry name" value="ParB/Sulfiredoxin"/>
    <property type="match status" value="1"/>
</dbReference>
<accession>A0A6B8KMC6</accession>
<dbReference type="NCBIfam" id="TIGR00180">
    <property type="entry name" value="parB_part"/>
    <property type="match status" value="1"/>
</dbReference>
<reference evidence="3 4" key="1">
    <citation type="submission" date="2019-11" db="EMBL/GenBank/DDBJ databases">
        <title>The genome sequence of Methylocystis heyeri.</title>
        <authorList>
            <person name="Oshkin I.Y."/>
            <person name="Miroshnikov K."/>
            <person name="Dedysh S.N."/>
        </authorList>
    </citation>
    <scope>NUCLEOTIDE SEQUENCE [LARGE SCALE GENOMIC DNA]</scope>
    <source>
        <strain evidence="3 4">H2</strain>
        <plasmid evidence="3 4">unnamed1</plasmid>
    </source>
</reference>
<gene>
    <name evidence="3" type="primary">repB</name>
    <name evidence="3" type="ORF">H2LOC_020560</name>
</gene>
<dbReference type="AlphaFoldDB" id="A0A6B8KMC6"/>
<dbReference type="Gene3D" id="3.90.1530.30">
    <property type="match status" value="1"/>
</dbReference>
<geneLocation type="plasmid" evidence="3">
    <name>unnamed1</name>
</geneLocation>
<organism evidence="3 4">
    <name type="scientific">Methylocystis heyeri</name>
    <dbReference type="NCBI Taxonomy" id="391905"/>
    <lineage>
        <taxon>Bacteria</taxon>
        <taxon>Pseudomonadati</taxon>
        <taxon>Pseudomonadota</taxon>
        <taxon>Alphaproteobacteria</taxon>
        <taxon>Hyphomicrobiales</taxon>
        <taxon>Methylocystaceae</taxon>
        <taxon>Methylocystis</taxon>
    </lineage>
</organism>
<protein>
    <submittedName>
        <fullName evidence="3">Plasmid partitioning protein RepB</fullName>
    </submittedName>
</protein>
<dbReference type="GO" id="GO:0005694">
    <property type="term" value="C:chromosome"/>
    <property type="evidence" value="ECO:0007669"/>
    <property type="project" value="TreeGrafter"/>
</dbReference>
<dbReference type="InterPro" id="IPR011111">
    <property type="entry name" value="Plasmid_RepB"/>
</dbReference>
<dbReference type="InterPro" id="IPR050336">
    <property type="entry name" value="Chromosome_partition/occlusion"/>
</dbReference>
<dbReference type="SMART" id="SM00470">
    <property type="entry name" value="ParB"/>
    <property type="match status" value="1"/>
</dbReference>
<dbReference type="GO" id="GO:0007059">
    <property type="term" value="P:chromosome segregation"/>
    <property type="evidence" value="ECO:0007669"/>
    <property type="project" value="TreeGrafter"/>
</dbReference>
<dbReference type="Pfam" id="PF07506">
    <property type="entry name" value="RepB"/>
    <property type="match status" value="1"/>
</dbReference>
<dbReference type="InterPro" id="IPR003115">
    <property type="entry name" value="ParB_N"/>
</dbReference>
<dbReference type="Gene3D" id="1.10.10.2830">
    <property type="match status" value="1"/>
</dbReference>
<dbReference type="RefSeq" id="WP_136498167.1">
    <property type="nucleotide sequence ID" value="NZ_CP046053.1"/>
</dbReference>
<name>A0A6B8KMC6_9HYPH</name>
<dbReference type="InterPro" id="IPR036086">
    <property type="entry name" value="ParB/Sulfiredoxin_sf"/>
</dbReference>
<dbReference type="OrthoDB" id="7908920at2"/>